<evidence type="ECO:0000256" key="1">
    <source>
        <dbReference type="ARBA" id="ARBA00005662"/>
    </source>
</evidence>
<dbReference type="AlphaFoldDB" id="A0AA35RJK3"/>
<evidence type="ECO:0000313" key="3">
    <source>
        <dbReference type="EMBL" id="CAI8012705.1"/>
    </source>
</evidence>
<dbReference type="InterPro" id="IPR019079">
    <property type="entry name" value="Capsule_synth_CapA"/>
</dbReference>
<dbReference type="Pfam" id="PF09587">
    <property type="entry name" value="PGA_cap"/>
    <property type="match status" value="1"/>
</dbReference>
<keyword evidence="4" id="KW-1185">Reference proteome</keyword>
<organism evidence="3 4">
    <name type="scientific">Geodia barretti</name>
    <name type="common">Barrett's horny sponge</name>
    <dbReference type="NCBI Taxonomy" id="519541"/>
    <lineage>
        <taxon>Eukaryota</taxon>
        <taxon>Metazoa</taxon>
        <taxon>Porifera</taxon>
        <taxon>Demospongiae</taxon>
        <taxon>Heteroscleromorpha</taxon>
        <taxon>Tetractinellida</taxon>
        <taxon>Astrophorina</taxon>
        <taxon>Geodiidae</taxon>
        <taxon>Geodia</taxon>
    </lineage>
</organism>
<comment type="similarity">
    <text evidence="1">Belongs to the CapA family.</text>
</comment>
<proteinExistence type="inferred from homology"/>
<gene>
    <name evidence="3" type="ORF">GBAR_LOCUS8133</name>
</gene>
<dbReference type="Proteomes" id="UP001174909">
    <property type="component" value="Unassembled WGS sequence"/>
</dbReference>
<dbReference type="PANTHER" id="PTHR33393">
    <property type="entry name" value="POLYGLUTAMINE SYNTHESIS ACCESSORY PROTEIN RV0574C-RELATED"/>
    <property type="match status" value="1"/>
</dbReference>
<dbReference type="PANTHER" id="PTHR33393:SF11">
    <property type="entry name" value="POLYGLUTAMINE SYNTHESIS ACCESSORY PROTEIN RV0574C-RELATED"/>
    <property type="match status" value="1"/>
</dbReference>
<dbReference type="InterPro" id="IPR029052">
    <property type="entry name" value="Metallo-depent_PP-like"/>
</dbReference>
<accession>A0AA35RJK3</accession>
<reference evidence="3" key="1">
    <citation type="submission" date="2023-03" db="EMBL/GenBank/DDBJ databases">
        <authorList>
            <person name="Steffen K."/>
            <person name="Cardenas P."/>
        </authorList>
    </citation>
    <scope>NUCLEOTIDE SEQUENCE</scope>
</reference>
<dbReference type="InterPro" id="IPR052169">
    <property type="entry name" value="CW_Biosynth-Accessory"/>
</dbReference>
<dbReference type="SMART" id="SM00854">
    <property type="entry name" value="PGA_cap"/>
    <property type="match status" value="1"/>
</dbReference>
<name>A0AA35RJK3_GEOBA</name>
<comment type="caution">
    <text evidence="3">The sequence shown here is derived from an EMBL/GenBank/DDBJ whole genome shotgun (WGS) entry which is preliminary data.</text>
</comment>
<sequence length="342" mass="37205">MSRRGPPVEPSCRQATGEYLTHSVSMLGIGSLELGPGPQILDLLRDIVRTLPADLTAWTLTKPLPLDTNASTLEALRGLGMRRLGVVSLANELIYSGLEEDDIQTTTRHLNEAGLHWVGLSVRKEDLVSVNGLRISVLAYCAVYKECEDSGGLFSPVKYSPRTAATAVKSLKSRGADVIVVMVRWGRGGSYLPDETVLATARYLASLGVTLIIGDHPALQQGHAYFEGTLVIFSPGSFSQSSASPHLCWQQGEDGRLEYSQAERCQSVHPSLRRSLLARQQQTSLYQILLSRSLPPVAQYVSLPRSRGGSGLQLPRPPANESLSWIRVCGEQDLNCLACHSM</sequence>
<evidence type="ECO:0000259" key="2">
    <source>
        <dbReference type="SMART" id="SM00854"/>
    </source>
</evidence>
<dbReference type="Gene3D" id="3.60.21.10">
    <property type="match status" value="1"/>
</dbReference>
<protein>
    <recommendedName>
        <fullName evidence="2">Capsule synthesis protein CapA domain-containing protein</fullName>
    </recommendedName>
</protein>
<dbReference type="EMBL" id="CASHTH010001211">
    <property type="protein sequence ID" value="CAI8012705.1"/>
    <property type="molecule type" value="Genomic_DNA"/>
</dbReference>
<evidence type="ECO:0000313" key="4">
    <source>
        <dbReference type="Proteomes" id="UP001174909"/>
    </source>
</evidence>
<dbReference type="SUPFAM" id="SSF56300">
    <property type="entry name" value="Metallo-dependent phosphatases"/>
    <property type="match status" value="1"/>
</dbReference>
<feature type="domain" description="Capsule synthesis protein CapA" evidence="2">
    <location>
        <begin position="25"/>
        <end position="242"/>
    </location>
</feature>